<comment type="caution">
    <text evidence="1">The sequence shown here is derived from an EMBL/GenBank/DDBJ whole genome shotgun (WGS) entry which is preliminary data.</text>
</comment>
<reference evidence="1" key="2">
    <citation type="journal article" date="2022" name="New Phytol.">
        <title>Evolutionary transition to the ectomycorrhizal habit in the genomes of a hyperdiverse lineage of mushroom-forming fungi.</title>
        <authorList>
            <person name="Looney B."/>
            <person name="Miyauchi S."/>
            <person name="Morin E."/>
            <person name="Drula E."/>
            <person name="Courty P.E."/>
            <person name="Kohler A."/>
            <person name="Kuo A."/>
            <person name="LaButti K."/>
            <person name="Pangilinan J."/>
            <person name="Lipzen A."/>
            <person name="Riley R."/>
            <person name="Andreopoulos W."/>
            <person name="He G."/>
            <person name="Johnson J."/>
            <person name="Nolan M."/>
            <person name="Tritt A."/>
            <person name="Barry K.W."/>
            <person name="Grigoriev I.V."/>
            <person name="Nagy L.G."/>
            <person name="Hibbett D."/>
            <person name="Henrissat B."/>
            <person name="Matheny P.B."/>
            <person name="Labbe J."/>
            <person name="Martin F.M."/>
        </authorList>
    </citation>
    <scope>NUCLEOTIDE SEQUENCE</scope>
    <source>
        <strain evidence="1">HHB10654</strain>
    </source>
</reference>
<evidence type="ECO:0000313" key="2">
    <source>
        <dbReference type="Proteomes" id="UP000814140"/>
    </source>
</evidence>
<keyword evidence="2" id="KW-1185">Reference proteome</keyword>
<protein>
    <submittedName>
        <fullName evidence="1">Uncharacterized protein</fullName>
    </submittedName>
</protein>
<proteinExistence type="predicted"/>
<gene>
    <name evidence="1" type="ORF">BV25DRAFT_1825044</name>
</gene>
<dbReference type="Proteomes" id="UP000814140">
    <property type="component" value="Unassembled WGS sequence"/>
</dbReference>
<dbReference type="EMBL" id="MU277205">
    <property type="protein sequence ID" value="KAI0062981.1"/>
    <property type="molecule type" value="Genomic_DNA"/>
</dbReference>
<name>A0ACB8T4D6_9AGAM</name>
<reference evidence="1" key="1">
    <citation type="submission" date="2021-03" db="EMBL/GenBank/DDBJ databases">
        <authorList>
            <consortium name="DOE Joint Genome Institute"/>
            <person name="Ahrendt S."/>
            <person name="Looney B.P."/>
            <person name="Miyauchi S."/>
            <person name="Morin E."/>
            <person name="Drula E."/>
            <person name="Courty P.E."/>
            <person name="Chicoki N."/>
            <person name="Fauchery L."/>
            <person name="Kohler A."/>
            <person name="Kuo A."/>
            <person name="Labutti K."/>
            <person name="Pangilinan J."/>
            <person name="Lipzen A."/>
            <person name="Riley R."/>
            <person name="Andreopoulos W."/>
            <person name="He G."/>
            <person name="Johnson J."/>
            <person name="Barry K.W."/>
            <person name="Grigoriev I.V."/>
            <person name="Nagy L."/>
            <person name="Hibbett D."/>
            <person name="Henrissat B."/>
            <person name="Matheny P.B."/>
            <person name="Labbe J."/>
            <person name="Martin F."/>
        </authorList>
    </citation>
    <scope>NUCLEOTIDE SEQUENCE</scope>
    <source>
        <strain evidence="1">HHB10654</strain>
    </source>
</reference>
<evidence type="ECO:0000313" key="1">
    <source>
        <dbReference type="EMBL" id="KAI0062981.1"/>
    </source>
</evidence>
<organism evidence="1 2">
    <name type="scientific">Artomyces pyxidatus</name>
    <dbReference type="NCBI Taxonomy" id="48021"/>
    <lineage>
        <taxon>Eukaryota</taxon>
        <taxon>Fungi</taxon>
        <taxon>Dikarya</taxon>
        <taxon>Basidiomycota</taxon>
        <taxon>Agaricomycotina</taxon>
        <taxon>Agaricomycetes</taxon>
        <taxon>Russulales</taxon>
        <taxon>Auriscalpiaceae</taxon>
        <taxon>Artomyces</taxon>
    </lineage>
</organism>
<sequence>MSHPLPHEHHYIRFSLAPPCADALAIRHAVHDALAIRHAVHDALAQSFGLASSGTYVDVLWVAEDGGECTVRTRPGEAARVMAAVAVSAGRLRLSVQKESPFLPSVSADTLVI</sequence>
<accession>A0ACB8T4D6</accession>